<evidence type="ECO:0000313" key="3">
    <source>
        <dbReference type="EMBL" id="GGF64417.1"/>
    </source>
</evidence>
<evidence type="ECO:0000256" key="1">
    <source>
        <dbReference type="SAM" id="MobiDB-lite"/>
    </source>
</evidence>
<accession>A0A917C1L9</accession>
<dbReference type="RefSeq" id="WP_188579036.1">
    <property type="nucleotide sequence ID" value="NZ_BMCT01000003.1"/>
</dbReference>
<feature type="signal peptide" evidence="2">
    <location>
        <begin position="1"/>
        <end position="23"/>
    </location>
</feature>
<dbReference type="Proteomes" id="UP000606044">
    <property type="component" value="Unassembled WGS sequence"/>
</dbReference>
<reference evidence="3" key="1">
    <citation type="journal article" date="2014" name="Int. J. Syst. Evol. Microbiol.">
        <title>Complete genome sequence of Corynebacterium casei LMG S-19264T (=DSM 44701T), isolated from a smear-ripened cheese.</title>
        <authorList>
            <consortium name="US DOE Joint Genome Institute (JGI-PGF)"/>
            <person name="Walter F."/>
            <person name="Albersmeier A."/>
            <person name="Kalinowski J."/>
            <person name="Ruckert C."/>
        </authorList>
    </citation>
    <scope>NUCLEOTIDE SEQUENCE</scope>
    <source>
        <strain evidence="3">CCM 7897</strain>
    </source>
</reference>
<organism evidence="3 4">
    <name type="scientific">Azorhizobium oxalatiphilum</name>
    <dbReference type="NCBI Taxonomy" id="980631"/>
    <lineage>
        <taxon>Bacteria</taxon>
        <taxon>Pseudomonadati</taxon>
        <taxon>Pseudomonadota</taxon>
        <taxon>Alphaproteobacteria</taxon>
        <taxon>Hyphomicrobiales</taxon>
        <taxon>Xanthobacteraceae</taxon>
        <taxon>Azorhizobium</taxon>
    </lineage>
</organism>
<feature type="chain" id="PRO_5037437310" evidence="2">
    <location>
        <begin position="24"/>
        <end position="112"/>
    </location>
</feature>
<dbReference type="AlphaFoldDB" id="A0A917C1L9"/>
<keyword evidence="4" id="KW-1185">Reference proteome</keyword>
<keyword evidence="2" id="KW-0732">Signal</keyword>
<feature type="compositionally biased region" description="Low complexity" evidence="1">
    <location>
        <begin position="100"/>
        <end position="112"/>
    </location>
</feature>
<comment type="caution">
    <text evidence="3">The sequence shown here is derived from an EMBL/GenBank/DDBJ whole genome shotgun (WGS) entry which is preliminary data.</text>
</comment>
<protein>
    <submittedName>
        <fullName evidence="3">Uncharacterized protein</fullName>
    </submittedName>
</protein>
<reference evidence="3" key="2">
    <citation type="submission" date="2020-09" db="EMBL/GenBank/DDBJ databases">
        <authorList>
            <person name="Sun Q."/>
            <person name="Sedlacek I."/>
        </authorList>
    </citation>
    <scope>NUCLEOTIDE SEQUENCE</scope>
    <source>
        <strain evidence="3">CCM 7897</strain>
    </source>
</reference>
<sequence length="112" mass="11796">MRNLSYAALALVAGLSLSGAASADEYESQANRDNYAVSAQGHFPGFQSPAFATQNFGNQSLLPTAAQATSNTGRLTTYQQFQAVNPHDEIVGPFSDQDPHSGPSHSGIPSRL</sequence>
<evidence type="ECO:0000256" key="2">
    <source>
        <dbReference type="SAM" id="SignalP"/>
    </source>
</evidence>
<dbReference type="EMBL" id="BMCT01000003">
    <property type="protein sequence ID" value="GGF64417.1"/>
    <property type="molecule type" value="Genomic_DNA"/>
</dbReference>
<proteinExistence type="predicted"/>
<evidence type="ECO:0000313" key="4">
    <source>
        <dbReference type="Proteomes" id="UP000606044"/>
    </source>
</evidence>
<gene>
    <name evidence="3" type="ORF">GCM10007301_25290</name>
</gene>
<feature type="region of interest" description="Disordered" evidence="1">
    <location>
        <begin position="87"/>
        <end position="112"/>
    </location>
</feature>
<name>A0A917C1L9_9HYPH</name>